<gene>
    <name evidence="1" type="ORF">Vadar_016699</name>
</gene>
<sequence>MNSQLHGLLLLLLMSCYHIVPLLRAQNDSSLLQVDVGLILDFDDDFGKMIRTCICMALEDFYASHGQNYTTKIALHPRDSKSDVVEPVSAGTFYILYP</sequence>
<dbReference type="Proteomes" id="UP000828048">
    <property type="component" value="Chromosome 3"/>
</dbReference>
<proteinExistence type="predicted"/>
<name>A0ACB7YW17_9ERIC</name>
<organism evidence="1 2">
    <name type="scientific">Vaccinium darrowii</name>
    <dbReference type="NCBI Taxonomy" id="229202"/>
    <lineage>
        <taxon>Eukaryota</taxon>
        <taxon>Viridiplantae</taxon>
        <taxon>Streptophyta</taxon>
        <taxon>Embryophyta</taxon>
        <taxon>Tracheophyta</taxon>
        <taxon>Spermatophyta</taxon>
        <taxon>Magnoliopsida</taxon>
        <taxon>eudicotyledons</taxon>
        <taxon>Gunneridae</taxon>
        <taxon>Pentapetalae</taxon>
        <taxon>asterids</taxon>
        <taxon>Ericales</taxon>
        <taxon>Ericaceae</taxon>
        <taxon>Vaccinioideae</taxon>
        <taxon>Vaccinieae</taxon>
        <taxon>Vaccinium</taxon>
    </lineage>
</organism>
<accession>A0ACB7YW17</accession>
<keyword evidence="2" id="KW-1185">Reference proteome</keyword>
<evidence type="ECO:0000313" key="2">
    <source>
        <dbReference type="Proteomes" id="UP000828048"/>
    </source>
</evidence>
<reference evidence="1 2" key="1">
    <citation type="journal article" date="2021" name="Hortic Res">
        <title>High-quality reference genome and annotation aids understanding of berry development for evergreen blueberry (Vaccinium darrowii).</title>
        <authorList>
            <person name="Yu J."/>
            <person name="Hulse-Kemp A.M."/>
            <person name="Babiker E."/>
            <person name="Staton M."/>
        </authorList>
    </citation>
    <scope>NUCLEOTIDE SEQUENCE [LARGE SCALE GENOMIC DNA]</scope>
    <source>
        <strain evidence="2">cv. NJ 8807/NJ 8810</strain>
        <tissue evidence="1">Young leaf</tissue>
    </source>
</reference>
<evidence type="ECO:0000313" key="1">
    <source>
        <dbReference type="EMBL" id="KAH7857807.1"/>
    </source>
</evidence>
<protein>
    <submittedName>
        <fullName evidence="1">Uncharacterized protein</fullName>
    </submittedName>
</protein>
<dbReference type="EMBL" id="CM037153">
    <property type="protein sequence ID" value="KAH7857807.1"/>
    <property type="molecule type" value="Genomic_DNA"/>
</dbReference>
<comment type="caution">
    <text evidence="1">The sequence shown here is derived from an EMBL/GenBank/DDBJ whole genome shotgun (WGS) entry which is preliminary data.</text>
</comment>